<gene>
    <name evidence="2" type="ORF">ADEAN_000185700</name>
</gene>
<sequence length="467" mass="53115">MSTIDRLFKKADEKKKANHSGDPFLLFPAEEELDADESRHSAHDNGNDVGLSSTEHSRGAVPPEDVLGTSAPNQQEGADLEPGDLQWPLTGAFQYCFYYVLLHTNPPNRERDGILAEEDFMVANKVLKLTLDNHHEDNNTVKGTAASELLLQLCLSPPFHQPSYFSRLYFEQHCPPSFPVKEALETLTATEMIWHFTRTHPNKKQPSGAKYFAEPLLHVLNGERMAVLFRTLYSLQENNHHAPQTSSKKIEALQRKIKSILLVLRVGELKEFIQAFLPSSTTNNNIPSTKLEVIHSLLENPPPTSSSSAVQLQRLEESWRYTIGDIYQPHQTVKKSILFIVRLFHCMNGSFLSHSLTNPPSGETFPRDVLNISNKSKISFLREVMDSLHNPNDNDNNNNNNISKSLAAIYNHLSVPFPILYPFQQRLMCFVERNRSHQRWSSSFPFPPWISNPTPHHTIFSSSRLYV</sequence>
<proteinExistence type="predicted"/>
<accession>A0A7G2C5L0</accession>
<keyword evidence="3" id="KW-1185">Reference proteome</keyword>
<feature type="compositionally biased region" description="Basic and acidic residues" evidence="1">
    <location>
        <begin position="1"/>
        <end position="15"/>
    </location>
</feature>
<dbReference type="EMBL" id="LR877147">
    <property type="protein sequence ID" value="CAD2214411.1"/>
    <property type="molecule type" value="Genomic_DNA"/>
</dbReference>
<reference evidence="2 3" key="1">
    <citation type="submission" date="2020-08" db="EMBL/GenBank/DDBJ databases">
        <authorList>
            <person name="Newling K."/>
            <person name="Davey J."/>
            <person name="Forrester S."/>
        </authorList>
    </citation>
    <scope>NUCLEOTIDE SEQUENCE [LARGE SCALE GENOMIC DNA]</scope>
    <source>
        <strain evidence="3">Crithidia deanei Carvalho (ATCC PRA-265)</strain>
    </source>
</reference>
<organism evidence="2 3">
    <name type="scientific">Angomonas deanei</name>
    <dbReference type="NCBI Taxonomy" id="59799"/>
    <lineage>
        <taxon>Eukaryota</taxon>
        <taxon>Discoba</taxon>
        <taxon>Euglenozoa</taxon>
        <taxon>Kinetoplastea</taxon>
        <taxon>Metakinetoplastina</taxon>
        <taxon>Trypanosomatida</taxon>
        <taxon>Trypanosomatidae</taxon>
        <taxon>Strigomonadinae</taxon>
        <taxon>Angomonas</taxon>
    </lineage>
</organism>
<dbReference type="VEuPathDB" id="TriTrypDB:ADEAN_000185700"/>
<evidence type="ECO:0000256" key="1">
    <source>
        <dbReference type="SAM" id="MobiDB-lite"/>
    </source>
</evidence>
<dbReference type="AlphaFoldDB" id="A0A7G2C5L0"/>
<evidence type="ECO:0000313" key="3">
    <source>
        <dbReference type="Proteomes" id="UP000515908"/>
    </source>
</evidence>
<protein>
    <submittedName>
        <fullName evidence="2">Uncharacterized protein</fullName>
    </submittedName>
</protein>
<name>A0A7G2C5L0_9TRYP</name>
<feature type="region of interest" description="Disordered" evidence="1">
    <location>
        <begin position="1"/>
        <end position="80"/>
    </location>
</feature>
<feature type="compositionally biased region" description="Basic and acidic residues" evidence="1">
    <location>
        <begin position="36"/>
        <end position="46"/>
    </location>
</feature>
<evidence type="ECO:0000313" key="2">
    <source>
        <dbReference type="EMBL" id="CAD2214411.1"/>
    </source>
</evidence>
<dbReference type="Proteomes" id="UP000515908">
    <property type="component" value="Chromosome 03"/>
</dbReference>